<evidence type="ECO:0000313" key="3">
    <source>
        <dbReference type="EMBL" id="GJE93541.1"/>
    </source>
</evidence>
<dbReference type="InterPro" id="IPR027443">
    <property type="entry name" value="IPNS-like_sf"/>
</dbReference>
<accession>A0A9P3GEY5</accession>
<sequence length="344" mass="39930">MVARALKAFSAGGLGIVYVVGHGLDAEDIQRQFEVGSTFFDGVSEEEKAKHVAKISEEGSWAGYKPRGYYGSWDCDENWNFYPETLLRPDMPPYPRVHLQEYRKFMEHNHYVVVRKMLRVLSLGLGLPGDALWHLHHQPESNIVEPYDHEEPGEWKHSQDHFRFQMYNPRPDDKSFQTQERLYLRSHRDIGTITLNYSQPIAALQVLRPDGTWAWVRHKSGAIIVNLGHTMEALTASRLKAAYHRVAEPPQDQRKFRRLGIHYFVKLLPDVRIDIPLIQGPDDQFREYRELGGKAILYGEWEKFRSKLAFRQRPVLSSPRRTAEHALLDIHYRPAPGTKVEAKL</sequence>
<dbReference type="EMBL" id="BPQB01000033">
    <property type="protein sequence ID" value="GJE93541.1"/>
    <property type="molecule type" value="Genomic_DNA"/>
</dbReference>
<dbReference type="Gene3D" id="2.60.120.330">
    <property type="entry name" value="B-lactam Antibiotic, Isopenicillin N Synthase, Chain"/>
    <property type="match status" value="1"/>
</dbReference>
<comment type="caution">
    <text evidence="3">The sequence shown here is derived from an EMBL/GenBank/DDBJ whole genome shotgun (WGS) entry which is preliminary data.</text>
</comment>
<dbReference type="InterPro" id="IPR050231">
    <property type="entry name" value="Iron_ascorbate_oxido_reductase"/>
</dbReference>
<organism evidence="3 4">
    <name type="scientific">Phanerochaete sordida</name>
    <dbReference type="NCBI Taxonomy" id="48140"/>
    <lineage>
        <taxon>Eukaryota</taxon>
        <taxon>Fungi</taxon>
        <taxon>Dikarya</taxon>
        <taxon>Basidiomycota</taxon>
        <taxon>Agaricomycotina</taxon>
        <taxon>Agaricomycetes</taxon>
        <taxon>Polyporales</taxon>
        <taxon>Phanerochaetaceae</taxon>
        <taxon>Phanerochaete</taxon>
    </lineage>
</organism>
<dbReference type="SUPFAM" id="SSF51197">
    <property type="entry name" value="Clavaminate synthase-like"/>
    <property type="match status" value="1"/>
</dbReference>
<dbReference type="Pfam" id="PF03171">
    <property type="entry name" value="2OG-FeII_Oxy"/>
    <property type="match status" value="1"/>
</dbReference>
<gene>
    <name evidence="3" type="ORF">PsYK624_097000</name>
</gene>
<keyword evidence="4" id="KW-1185">Reference proteome</keyword>
<dbReference type="InterPro" id="IPR044861">
    <property type="entry name" value="IPNS-like_FE2OG_OXY"/>
</dbReference>
<evidence type="ECO:0000259" key="2">
    <source>
        <dbReference type="Pfam" id="PF14226"/>
    </source>
</evidence>
<protein>
    <submittedName>
        <fullName evidence="3">Clavaminate synthase-like protein</fullName>
    </submittedName>
</protein>
<feature type="domain" description="Isopenicillin N synthase-like Fe(2+) 2OG dioxygenase" evidence="1">
    <location>
        <begin position="162"/>
        <end position="258"/>
    </location>
</feature>
<dbReference type="InterPro" id="IPR026992">
    <property type="entry name" value="DIOX_N"/>
</dbReference>
<name>A0A9P3GEY5_9APHY</name>
<dbReference type="OrthoDB" id="406156at2759"/>
<dbReference type="PANTHER" id="PTHR47990">
    <property type="entry name" value="2-OXOGLUTARATE (2OG) AND FE(II)-DEPENDENT OXYGENASE SUPERFAMILY PROTEIN-RELATED"/>
    <property type="match status" value="1"/>
</dbReference>
<feature type="domain" description="Non-haem dioxygenase N-terminal" evidence="2">
    <location>
        <begin position="14"/>
        <end position="69"/>
    </location>
</feature>
<dbReference type="Proteomes" id="UP000703269">
    <property type="component" value="Unassembled WGS sequence"/>
</dbReference>
<dbReference type="Pfam" id="PF14226">
    <property type="entry name" value="DIOX_N"/>
    <property type="match status" value="1"/>
</dbReference>
<reference evidence="3 4" key="1">
    <citation type="submission" date="2021-08" db="EMBL/GenBank/DDBJ databases">
        <title>Draft Genome Sequence of Phanerochaete sordida strain YK-624.</title>
        <authorList>
            <person name="Mori T."/>
            <person name="Dohra H."/>
            <person name="Suzuki T."/>
            <person name="Kawagishi H."/>
            <person name="Hirai H."/>
        </authorList>
    </citation>
    <scope>NUCLEOTIDE SEQUENCE [LARGE SCALE GENOMIC DNA]</scope>
    <source>
        <strain evidence="3 4">YK-624</strain>
    </source>
</reference>
<dbReference type="AlphaFoldDB" id="A0A9P3GEY5"/>
<proteinExistence type="predicted"/>
<evidence type="ECO:0000313" key="4">
    <source>
        <dbReference type="Proteomes" id="UP000703269"/>
    </source>
</evidence>
<evidence type="ECO:0000259" key="1">
    <source>
        <dbReference type="Pfam" id="PF03171"/>
    </source>
</evidence>